<sequence length="200" mass="22267">MRVNRALAMTLVVFPVIATLSFVFRDERGYEGGGGGFVGNAHAGVLENLTLGSIESSDRRHDGRGSDLLDGLFAREFDTQKCASRFQSSLIRGASPYKPSSYLISRLRDYEKLHKRCGPRTPAYNQVVRQMKSSSDPGSFECKYVVWISYSGLGNRILTVAAAFLYALLTDRVLLVDPGNDFPDLFCEPFPETSWLLPRD</sequence>
<name>A0ACB9S2T6_9MYRT</name>
<evidence type="ECO:0000313" key="2">
    <source>
        <dbReference type="Proteomes" id="UP001057402"/>
    </source>
</evidence>
<reference evidence="2" key="1">
    <citation type="journal article" date="2023" name="Front. Plant Sci.">
        <title>Chromosomal-level genome assembly of Melastoma candidum provides insights into trichome evolution.</title>
        <authorList>
            <person name="Zhong Y."/>
            <person name="Wu W."/>
            <person name="Sun C."/>
            <person name="Zou P."/>
            <person name="Liu Y."/>
            <person name="Dai S."/>
            <person name="Zhou R."/>
        </authorList>
    </citation>
    <scope>NUCLEOTIDE SEQUENCE [LARGE SCALE GENOMIC DNA]</scope>
</reference>
<gene>
    <name evidence="1" type="ORF">MLD38_003749</name>
</gene>
<dbReference type="EMBL" id="CM042881">
    <property type="protein sequence ID" value="KAI4385756.1"/>
    <property type="molecule type" value="Genomic_DNA"/>
</dbReference>
<organism evidence="1 2">
    <name type="scientific">Melastoma candidum</name>
    <dbReference type="NCBI Taxonomy" id="119954"/>
    <lineage>
        <taxon>Eukaryota</taxon>
        <taxon>Viridiplantae</taxon>
        <taxon>Streptophyta</taxon>
        <taxon>Embryophyta</taxon>
        <taxon>Tracheophyta</taxon>
        <taxon>Spermatophyta</taxon>
        <taxon>Magnoliopsida</taxon>
        <taxon>eudicotyledons</taxon>
        <taxon>Gunneridae</taxon>
        <taxon>Pentapetalae</taxon>
        <taxon>rosids</taxon>
        <taxon>malvids</taxon>
        <taxon>Myrtales</taxon>
        <taxon>Melastomataceae</taxon>
        <taxon>Melastomatoideae</taxon>
        <taxon>Melastomateae</taxon>
        <taxon>Melastoma</taxon>
    </lineage>
</organism>
<accession>A0ACB9S2T6</accession>
<keyword evidence="2" id="KW-1185">Reference proteome</keyword>
<protein>
    <submittedName>
        <fullName evidence="1">Uncharacterized protein</fullName>
    </submittedName>
</protein>
<comment type="caution">
    <text evidence="1">The sequence shown here is derived from an EMBL/GenBank/DDBJ whole genome shotgun (WGS) entry which is preliminary data.</text>
</comment>
<proteinExistence type="predicted"/>
<evidence type="ECO:0000313" key="1">
    <source>
        <dbReference type="EMBL" id="KAI4385756.1"/>
    </source>
</evidence>
<dbReference type="Proteomes" id="UP001057402">
    <property type="component" value="Chromosome 2"/>
</dbReference>